<feature type="compositionally biased region" description="Polar residues" evidence="1">
    <location>
        <begin position="48"/>
        <end position="62"/>
    </location>
</feature>
<sequence length="122" mass="14044">MNPLARTTLSAVLLALCGLAFAGAAQTDETQWQKEHPRRAEVNKRLAKQNQRINQEQKNGQISKAEARKLHKEDHDIRQQERGMAKLDRGHITRQEQKTLNQEENGVSRLKRGAKTERHFAR</sequence>
<organism evidence="3 4">
    <name type="scientific">Chromobacterium violaceum</name>
    <dbReference type="NCBI Taxonomy" id="536"/>
    <lineage>
        <taxon>Bacteria</taxon>
        <taxon>Pseudomonadati</taxon>
        <taxon>Pseudomonadota</taxon>
        <taxon>Betaproteobacteria</taxon>
        <taxon>Neisseriales</taxon>
        <taxon>Chromobacteriaceae</taxon>
        <taxon>Chromobacterium</taxon>
    </lineage>
</organism>
<feature type="compositionally biased region" description="Basic and acidic residues" evidence="1">
    <location>
        <begin position="65"/>
        <end position="97"/>
    </location>
</feature>
<evidence type="ECO:0000256" key="1">
    <source>
        <dbReference type="SAM" id="MobiDB-lite"/>
    </source>
</evidence>
<dbReference type="EMBL" id="UIGR01000001">
    <property type="protein sequence ID" value="SUX34778.1"/>
    <property type="molecule type" value="Genomic_DNA"/>
</dbReference>
<feature type="compositionally biased region" description="Basic and acidic residues" evidence="1">
    <location>
        <begin position="31"/>
        <end position="44"/>
    </location>
</feature>
<evidence type="ECO:0000313" key="3">
    <source>
        <dbReference type="EMBL" id="SUX34778.1"/>
    </source>
</evidence>
<proteinExistence type="predicted"/>
<dbReference type="Proteomes" id="UP000254029">
    <property type="component" value="Unassembled WGS sequence"/>
</dbReference>
<feature type="signal peptide" evidence="2">
    <location>
        <begin position="1"/>
        <end position="22"/>
    </location>
</feature>
<feature type="chain" id="PRO_5043522481" evidence="2">
    <location>
        <begin position="23"/>
        <end position="122"/>
    </location>
</feature>
<reference evidence="3 4" key="1">
    <citation type="submission" date="2018-06" db="EMBL/GenBank/DDBJ databases">
        <authorList>
            <consortium name="Pathogen Informatics"/>
            <person name="Doyle S."/>
        </authorList>
    </citation>
    <scope>NUCLEOTIDE SEQUENCE [LARGE SCALE GENOMIC DNA]</scope>
    <source>
        <strain evidence="3 4">NCTC8684</strain>
    </source>
</reference>
<dbReference type="RefSeq" id="WP_076225538.1">
    <property type="nucleotide sequence ID" value="NZ_JBHMEH010000051.1"/>
</dbReference>
<accession>A0AAX2MER0</accession>
<name>A0AAX2MER0_CHRVL</name>
<dbReference type="AlphaFoldDB" id="A0AAX2MER0"/>
<feature type="region of interest" description="Disordered" evidence="1">
    <location>
        <begin position="27"/>
        <end position="122"/>
    </location>
</feature>
<evidence type="ECO:0000256" key="2">
    <source>
        <dbReference type="SAM" id="SignalP"/>
    </source>
</evidence>
<comment type="caution">
    <text evidence="3">The sequence shown here is derived from an EMBL/GenBank/DDBJ whole genome shotgun (WGS) entry which is preliminary data.</text>
</comment>
<keyword evidence="2" id="KW-0732">Signal</keyword>
<gene>
    <name evidence="3" type="ORF">NCTC8684_03638</name>
</gene>
<evidence type="ECO:0000313" key="4">
    <source>
        <dbReference type="Proteomes" id="UP000254029"/>
    </source>
</evidence>
<protein>
    <submittedName>
        <fullName evidence="3">Uncharacterized protein</fullName>
    </submittedName>
</protein>